<dbReference type="PANTHER" id="PTHR32194:SF15">
    <property type="entry name" value="PROTEASOME SUBUNIT BETA"/>
    <property type="match status" value="1"/>
</dbReference>
<protein>
    <recommendedName>
        <fullName evidence="8">Proteasome subunit beta</fullName>
    </recommendedName>
</protein>
<evidence type="ECO:0000313" key="10">
    <source>
        <dbReference type="Proteomes" id="UP000694569"/>
    </source>
</evidence>
<dbReference type="InterPro" id="IPR016050">
    <property type="entry name" value="Proteasome_bsu_CS"/>
</dbReference>
<keyword evidence="10" id="KW-1185">Reference proteome</keyword>
<dbReference type="GO" id="GO:0005634">
    <property type="term" value="C:nucleus"/>
    <property type="evidence" value="ECO:0007669"/>
    <property type="project" value="UniProtKB-SubCell"/>
</dbReference>
<comment type="function">
    <text evidence="8">Component of the proteasome, a multicatalytic proteinase complex which is characterized by its ability to cleave peptides with Arg, Phe, Tyr, Leu, and Glu adjacent to the leaving group at neutral or slightly basic pH. The proteasome has an ATP-dependent proteolytic activity.</text>
</comment>
<dbReference type="PROSITE" id="PS00854">
    <property type="entry name" value="PROTEASOME_BETA_1"/>
    <property type="match status" value="1"/>
</dbReference>
<keyword evidence="6 8" id="KW-0647">Proteasome</keyword>
<dbReference type="SUPFAM" id="SSF56235">
    <property type="entry name" value="N-terminal nucleophile aminohydrolases (Ntn hydrolases)"/>
    <property type="match status" value="1"/>
</dbReference>
<dbReference type="InterPro" id="IPR029055">
    <property type="entry name" value="Ntn_hydrolases_N"/>
</dbReference>
<keyword evidence="3" id="KW-0645">Protease</keyword>
<evidence type="ECO:0000256" key="2">
    <source>
        <dbReference type="ARBA" id="ARBA00022490"/>
    </source>
</evidence>
<dbReference type="Pfam" id="PF00227">
    <property type="entry name" value="Proteasome"/>
    <property type="match status" value="1"/>
</dbReference>
<dbReference type="Gene3D" id="3.60.20.10">
    <property type="entry name" value="Glutamine Phosphoribosylpyrophosphate, subunit 1, domain 1"/>
    <property type="match status" value="1"/>
</dbReference>
<comment type="catalytic activity">
    <reaction evidence="1">
        <text>Cleavage of peptide bonds with very broad specificity.</text>
        <dbReference type="EC" id="3.4.25.1"/>
    </reaction>
</comment>
<dbReference type="GO" id="GO:0004298">
    <property type="term" value="F:threonine-type endopeptidase activity"/>
    <property type="evidence" value="ECO:0007669"/>
    <property type="project" value="UniProtKB-KW"/>
</dbReference>
<reference evidence="9" key="1">
    <citation type="submission" date="2025-08" db="UniProtKB">
        <authorList>
            <consortium name="Ensembl"/>
        </authorList>
    </citation>
    <scope>IDENTIFICATION</scope>
</reference>
<dbReference type="InterPro" id="IPR001353">
    <property type="entry name" value="Proteasome_sua/b"/>
</dbReference>
<sequence>MALESVCGWDVTLSRQSLQHDLCGLPTFKYPAKPYVLMPPWGMPYSHRSRSGPPPPAHGTTTLAFLYSSGAIVATDSRSSAGNLVCSPDSRKAALVHSHLIASTSGSAADCQFFKRVLSRECRLYQLRNGYMPSVRGAAKMLSMIMAPFRGTDVCAAVTLSGWDRNGPCICYVYNDGTRLSNDVISVGSGSPYAYSIIDEGYRPGMEEEEARQLARRAVCHAGRRDAYSGGFVDVYLVKEGGCEKDPREDLVELYKRLNCLTVKFYVSKLIDYSSGLWTPEGCCGSRVDFL</sequence>
<feature type="active site" description="Nucleophile" evidence="7">
    <location>
        <position position="60"/>
    </location>
</feature>
<dbReference type="GO" id="GO:0005737">
    <property type="term" value="C:cytoplasm"/>
    <property type="evidence" value="ECO:0007669"/>
    <property type="project" value="UniProtKB-SubCell"/>
</dbReference>
<evidence type="ECO:0000256" key="4">
    <source>
        <dbReference type="ARBA" id="ARBA00022698"/>
    </source>
</evidence>
<evidence type="ECO:0000256" key="5">
    <source>
        <dbReference type="ARBA" id="ARBA00022801"/>
    </source>
</evidence>
<name>A0A8C5MI77_9ANUR</name>
<dbReference type="InterPro" id="IPR000243">
    <property type="entry name" value="Pept_T1A_subB"/>
</dbReference>
<dbReference type="Proteomes" id="UP000694569">
    <property type="component" value="Unplaced"/>
</dbReference>
<evidence type="ECO:0000256" key="3">
    <source>
        <dbReference type="ARBA" id="ARBA00022670"/>
    </source>
</evidence>
<evidence type="ECO:0000256" key="1">
    <source>
        <dbReference type="ARBA" id="ARBA00001198"/>
    </source>
</evidence>
<keyword evidence="2 8" id="KW-0963">Cytoplasm</keyword>
<evidence type="ECO:0000313" key="9">
    <source>
        <dbReference type="Ensembl" id="ENSLLEP00000013421.1"/>
    </source>
</evidence>
<organism evidence="9 10">
    <name type="scientific">Leptobrachium leishanense</name>
    <name type="common">Leishan spiny toad</name>
    <dbReference type="NCBI Taxonomy" id="445787"/>
    <lineage>
        <taxon>Eukaryota</taxon>
        <taxon>Metazoa</taxon>
        <taxon>Chordata</taxon>
        <taxon>Craniata</taxon>
        <taxon>Vertebrata</taxon>
        <taxon>Euteleostomi</taxon>
        <taxon>Amphibia</taxon>
        <taxon>Batrachia</taxon>
        <taxon>Anura</taxon>
        <taxon>Pelobatoidea</taxon>
        <taxon>Megophryidae</taxon>
        <taxon>Leptobrachium</taxon>
    </lineage>
</organism>
<keyword evidence="4" id="KW-0888">Threonine protease</keyword>
<gene>
    <name evidence="9" type="primary">PSMB11</name>
</gene>
<evidence type="ECO:0000256" key="7">
    <source>
        <dbReference type="PIRSR" id="PIRSR600243-1"/>
    </source>
</evidence>
<dbReference type="Ensembl" id="ENSLLET00000013942.1">
    <property type="protein sequence ID" value="ENSLLEP00000013421.1"/>
    <property type="gene ID" value="ENSLLEG00000008480.1"/>
</dbReference>
<keyword evidence="5" id="KW-0378">Hydrolase</keyword>
<keyword evidence="8" id="KW-0539">Nucleus</keyword>
<comment type="similarity">
    <text evidence="8">Belongs to the peptidase T1B family.</text>
</comment>
<comment type="subcellular location">
    <subcellularLocation>
        <location evidence="8">Cytoplasm</location>
    </subcellularLocation>
    <subcellularLocation>
        <location evidence="8">Nucleus</location>
    </subcellularLocation>
</comment>
<reference evidence="9" key="2">
    <citation type="submission" date="2025-09" db="UniProtKB">
        <authorList>
            <consortium name="Ensembl"/>
        </authorList>
    </citation>
    <scope>IDENTIFICATION</scope>
</reference>
<dbReference type="OrthoDB" id="37597at2759"/>
<evidence type="ECO:0000256" key="6">
    <source>
        <dbReference type="ARBA" id="ARBA00022942"/>
    </source>
</evidence>
<dbReference type="PRINTS" id="PR00141">
    <property type="entry name" value="PROTEASOME"/>
</dbReference>
<dbReference type="AlphaFoldDB" id="A0A8C5MI77"/>
<dbReference type="InterPro" id="IPR023333">
    <property type="entry name" value="Proteasome_suB-type"/>
</dbReference>
<accession>A0A8C5MI77</accession>
<dbReference type="PANTHER" id="PTHR32194">
    <property type="entry name" value="METALLOPROTEASE TLDD"/>
    <property type="match status" value="1"/>
</dbReference>
<dbReference type="GeneTree" id="ENSGT00940000162200"/>
<dbReference type="GO" id="GO:0005839">
    <property type="term" value="C:proteasome core complex"/>
    <property type="evidence" value="ECO:0007669"/>
    <property type="project" value="InterPro"/>
</dbReference>
<dbReference type="PROSITE" id="PS51476">
    <property type="entry name" value="PROTEASOME_BETA_2"/>
    <property type="match status" value="1"/>
</dbReference>
<dbReference type="GO" id="GO:0051603">
    <property type="term" value="P:proteolysis involved in protein catabolic process"/>
    <property type="evidence" value="ECO:0007669"/>
    <property type="project" value="InterPro"/>
</dbReference>
<comment type="subunit">
    <text evidence="8">Component of the proteasome complex.</text>
</comment>
<proteinExistence type="inferred from homology"/>
<evidence type="ECO:0000256" key="8">
    <source>
        <dbReference type="RuleBase" id="RU004203"/>
    </source>
</evidence>